<dbReference type="GO" id="GO:0004523">
    <property type="term" value="F:RNA-DNA hybrid ribonuclease activity"/>
    <property type="evidence" value="ECO:0007669"/>
    <property type="project" value="InterPro"/>
</dbReference>
<dbReference type="OrthoDB" id="101614at2759"/>
<dbReference type="Proteomes" id="UP001141806">
    <property type="component" value="Unassembled WGS sequence"/>
</dbReference>
<feature type="domain" description="RNase H type-1" evidence="1">
    <location>
        <begin position="3"/>
        <end position="65"/>
    </location>
</feature>
<evidence type="ECO:0000259" key="1">
    <source>
        <dbReference type="Pfam" id="PF13456"/>
    </source>
</evidence>
<dbReference type="InterPro" id="IPR036397">
    <property type="entry name" value="RNaseH_sf"/>
</dbReference>
<gene>
    <name evidence="2" type="ORF">NE237_009083</name>
</gene>
<accession>A0A9Q0KWW3</accession>
<dbReference type="PANTHER" id="PTHR48475:SF2">
    <property type="entry name" value="RIBONUCLEASE H"/>
    <property type="match status" value="1"/>
</dbReference>
<reference evidence="2" key="1">
    <citation type="journal article" date="2023" name="Plant J.">
        <title>The genome of the king protea, Protea cynaroides.</title>
        <authorList>
            <person name="Chang J."/>
            <person name="Duong T.A."/>
            <person name="Schoeman C."/>
            <person name="Ma X."/>
            <person name="Roodt D."/>
            <person name="Barker N."/>
            <person name="Li Z."/>
            <person name="Van de Peer Y."/>
            <person name="Mizrachi E."/>
        </authorList>
    </citation>
    <scope>NUCLEOTIDE SEQUENCE</scope>
    <source>
        <tissue evidence="2">Young leaves</tissue>
    </source>
</reference>
<dbReference type="AlphaFoldDB" id="A0A9Q0KWW3"/>
<dbReference type="GO" id="GO:0003676">
    <property type="term" value="F:nucleic acid binding"/>
    <property type="evidence" value="ECO:0007669"/>
    <property type="project" value="InterPro"/>
</dbReference>
<dbReference type="InterPro" id="IPR002156">
    <property type="entry name" value="RNaseH_domain"/>
</dbReference>
<dbReference type="PANTHER" id="PTHR48475">
    <property type="entry name" value="RIBONUCLEASE H"/>
    <property type="match status" value="1"/>
</dbReference>
<protein>
    <recommendedName>
        <fullName evidence="1">RNase H type-1 domain-containing protein</fullName>
    </recommendedName>
</protein>
<evidence type="ECO:0000313" key="3">
    <source>
        <dbReference type="Proteomes" id="UP001141806"/>
    </source>
</evidence>
<proteinExistence type="predicted"/>
<dbReference type="Gene3D" id="3.30.420.10">
    <property type="entry name" value="Ribonuclease H-like superfamily/Ribonuclease H"/>
    <property type="match status" value="1"/>
</dbReference>
<dbReference type="EMBL" id="JAMYWD010000002">
    <property type="protein sequence ID" value="KAJ4978303.1"/>
    <property type="molecule type" value="Genomic_DNA"/>
</dbReference>
<name>A0A9Q0KWW3_9MAGN</name>
<dbReference type="Pfam" id="PF13456">
    <property type="entry name" value="RVT_3"/>
    <property type="match status" value="1"/>
</dbReference>
<organism evidence="2 3">
    <name type="scientific">Protea cynaroides</name>
    <dbReference type="NCBI Taxonomy" id="273540"/>
    <lineage>
        <taxon>Eukaryota</taxon>
        <taxon>Viridiplantae</taxon>
        <taxon>Streptophyta</taxon>
        <taxon>Embryophyta</taxon>
        <taxon>Tracheophyta</taxon>
        <taxon>Spermatophyta</taxon>
        <taxon>Magnoliopsida</taxon>
        <taxon>Proteales</taxon>
        <taxon>Proteaceae</taxon>
        <taxon>Protea</taxon>
    </lineage>
</organism>
<sequence length="156" mass="17812">MARRVKASSDSQLVVRQVNREYEAKKANMAAHLRKVQEAALVFDSFTLNYILRDQNTQEDTFSKLATSDLSDLDHLVYNETLLQSTADPNSKAVMPAMAEPSWIDPIYSFLREGILPEERKEVRRIQSKATHYVVEVDTLYKKSLHIPPTMMSAPI</sequence>
<comment type="caution">
    <text evidence="2">The sequence shown here is derived from an EMBL/GenBank/DDBJ whole genome shotgun (WGS) entry which is preliminary data.</text>
</comment>
<keyword evidence="3" id="KW-1185">Reference proteome</keyword>
<evidence type="ECO:0000313" key="2">
    <source>
        <dbReference type="EMBL" id="KAJ4978303.1"/>
    </source>
</evidence>